<dbReference type="GO" id="GO:0016592">
    <property type="term" value="C:mediator complex"/>
    <property type="evidence" value="ECO:0007669"/>
    <property type="project" value="InterPro"/>
</dbReference>
<evidence type="ECO:0000256" key="7">
    <source>
        <dbReference type="PROSITE-ProRule" id="PRU00649"/>
    </source>
</evidence>
<keyword evidence="11" id="KW-1185">Reference proteome</keyword>
<dbReference type="Proteomes" id="UP000691718">
    <property type="component" value="Unassembled WGS sequence"/>
</dbReference>
<keyword evidence="5" id="KW-0804">Transcription</keyword>
<dbReference type="CDD" id="cd00183">
    <property type="entry name" value="TFIIS_I"/>
    <property type="match status" value="1"/>
</dbReference>
<feature type="domain" description="TFIIS N-terminal" evidence="9">
    <location>
        <begin position="7"/>
        <end position="84"/>
    </location>
</feature>
<dbReference type="InterPro" id="IPR017923">
    <property type="entry name" value="TFIIS_N"/>
</dbReference>
<keyword evidence="7" id="KW-0539">Nucleus</keyword>
<comment type="similarity">
    <text evidence="1">Belongs to the Mediator complex subunit 26 family.</text>
</comment>
<evidence type="ECO:0000313" key="11">
    <source>
        <dbReference type="Proteomes" id="UP000691718"/>
    </source>
</evidence>
<accession>A0A8S3XQJ4</accession>
<evidence type="ECO:0000256" key="5">
    <source>
        <dbReference type="ARBA" id="ARBA00023163"/>
    </source>
</evidence>
<evidence type="ECO:0000256" key="8">
    <source>
        <dbReference type="SAM" id="MobiDB-lite"/>
    </source>
</evidence>
<reference evidence="10" key="1">
    <citation type="submission" date="2021-04" db="EMBL/GenBank/DDBJ databases">
        <authorList>
            <person name="Tunstrom K."/>
        </authorList>
    </citation>
    <scope>NUCLEOTIDE SEQUENCE</scope>
</reference>
<organism evidence="10 11">
    <name type="scientific">Parnassius apollo</name>
    <name type="common">Apollo butterfly</name>
    <name type="synonym">Papilio apollo</name>
    <dbReference type="NCBI Taxonomy" id="110799"/>
    <lineage>
        <taxon>Eukaryota</taxon>
        <taxon>Metazoa</taxon>
        <taxon>Ecdysozoa</taxon>
        <taxon>Arthropoda</taxon>
        <taxon>Hexapoda</taxon>
        <taxon>Insecta</taxon>
        <taxon>Pterygota</taxon>
        <taxon>Neoptera</taxon>
        <taxon>Endopterygota</taxon>
        <taxon>Lepidoptera</taxon>
        <taxon>Glossata</taxon>
        <taxon>Ditrysia</taxon>
        <taxon>Papilionoidea</taxon>
        <taxon>Papilionidae</taxon>
        <taxon>Parnassiinae</taxon>
        <taxon>Parnassini</taxon>
        <taxon>Parnassius</taxon>
        <taxon>Parnassius</taxon>
    </lineage>
</organism>
<feature type="compositionally biased region" description="Pro residues" evidence="8">
    <location>
        <begin position="458"/>
        <end position="475"/>
    </location>
</feature>
<evidence type="ECO:0000256" key="4">
    <source>
        <dbReference type="ARBA" id="ARBA00023159"/>
    </source>
</evidence>
<dbReference type="GO" id="GO:0070847">
    <property type="term" value="C:core mediator complex"/>
    <property type="evidence" value="ECO:0007669"/>
    <property type="project" value="TreeGrafter"/>
</dbReference>
<dbReference type="SMART" id="SM00509">
    <property type="entry name" value="TFS2N"/>
    <property type="match status" value="1"/>
</dbReference>
<feature type="region of interest" description="Disordered" evidence="8">
    <location>
        <begin position="88"/>
        <end position="257"/>
    </location>
</feature>
<keyword evidence="4" id="KW-0010">Activator</keyword>
<dbReference type="GO" id="GO:0003712">
    <property type="term" value="F:transcription coregulator activity"/>
    <property type="evidence" value="ECO:0007669"/>
    <property type="project" value="TreeGrafter"/>
</dbReference>
<evidence type="ECO:0000259" key="9">
    <source>
        <dbReference type="PROSITE" id="PS51319"/>
    </source>
</evidence>
<dbReference type="PANTHER" id="PTHR15201:SF1">
    <property type="entry name" value="MEDIATOR OF RNA POLYMERASE II TRANSCRIPTION SUBUNIT 26"/>
    <property type="match status" value="1"/>
</dbReference>
<dbReference type="GO" id="GO:0006357">
    <property type="term" value="P:regulation of transcription by RNA polymerase II"/>
    <property type="evidence" value="ECO:0007669"/>
    <property type="project" value="InterPro"/>
</dbReference>
<dbReference type="Pfam" id="PF08711">
    <property type="entry name" value="Med26"/>
    <property type="match status" value="1"/>
</dbReference>
<keyword evidence="3" id="KW-0805">Transcription regulation</keyword>
<name>A0A8S3XQJ4_PARAO</name>
<feature type="compositionally biased region" description="Basic residues" evidence="8">
    <location>
        <begin position="234"/>
        <end position="257"/>
    </location>
</feature>
<evidence type="ECO:0000256" key="1">
    <source>
        <dbReference type="ARBA" id="ARBA00009681"/>
    </source>
</evidence>
<feature type="compositionally biased region" description="Basic residues" evidence="8">
    <location>
        <begin position="189"/>
        <end position="201"/>
    </location>
</feature>
<comment type="caution">
    <text evidence="10">The sequence shown here is derived from an EMBL/GenBank/DDBJ whole genome shotgun (WGS) entry which is preliminary data.</text>
</comment>
<dbReference type="PANTHER" id="PTHR15201">
    <property type="entry name" value="CRSP70"/>
    <property type="match status" value="1"/>
</dbReference>
<dbReference type="InterPro" id="IPR003617">
    <property type="entry name" value="TFIIS/CRSP70_N_sub"/>
</dbReference>
<proteinExistence type="inferred from homology"/>
<dbReference type="PROSITE" id="PS51319">
    <property type="entry name" value="TFIIS_N"/>
    <property type="match status" value="1"/>
</dbReference>
<feature type="region of interest" description="Disordered" evidence="8">
    <location>
        <begin position="458"/>
        <end position="493"/>
    </location>
</feature>
<protein>
    <recommendedName>
        <fullName evidence="2">Mediator of RNA polymerase II transcription subunit 26</fullName>
    </recommendedName>
    <alternativeName>
        <fullName evidence="6">Mediator complex subunit 26</fullName>
    </alternativeName>
</protein>
<gene>
    <name evidence="10" type="ORF">PAPOLLO_LOCUS21095</name>
</gene>
<evidence type="ECO:0000256" key="6">
    <source>
        <dbReference type="ARBA" id="ARBA00031968"/>
    </source>
</evidence>
<comment type="subcellular location">
    <subcellularLocation>
        <location evidence="7">Nucleus</location>
    </subcellularLocation>
</comment>
<dbReference type="AlphaFoldDB" id="A0A8S3XQJ4"/>
<feature type="region of interest" description="Disordered" evidence="8">
    <location>
        <begin position="291"/>
        <end position="344"/>
    </location>
</feature>
<evidence type="ECO:0000313" key="10">
    <source>
        <dbReference type="EMBL" id="CAG5037461.1"/>
    </source>
</evidence>
<evidence type="ECO:0000256" key="3">
    <source>
        <dbReference type="ARBA" id="ARBA00023015"/>
    </source>
</evidence>
<feature type="compositionally biased region" description="Low complexity" evidence="8">
    <location>
        <begin position="296"/>
        <end position="311"/>
    </location>
</feature>
<sequence length="649" mass="71225">MSNNAHDLSNRLLNALDNNYNVVDMHAVNEIISILEKINITKELLETTRLGKHVNELRRKTTDPTLARRAKVLVKRWRDLVIPAVASPAHTGSNRSSAERQVRRLGGTPLTSPALTRHVVSPAVPSPRPPSRPAWGGYESDSQDVILVDDDPPTVLPPPPLLNALHKPVTPPIKRQPSPEPLHDDKKAKRDKKPKKRRSHSRAGSGTETTAIPEGAGPGAPSTAWSARNGSAHAHTHAAPHTHTHTHAHAHERRRNGCRRDAVDPYAALVNRLPPAGAKKVKTTKELLEQIQSRGSKAASRPASPASPASPDVMLIEPDSYSKVESPLRNGSSEPKLCSAPASPVPSPPLDDEFACEREQCTCGEEIQDTCPAAVLRRVAPAHVHALHNALVPGVNGTRAPLHPHQFAVRKLTDPDKPGLFTSVVPLFKYSDYADDYCVKNISRVPVCTHLPWTEFAPPPPDPPPPPSPPPPRPYPVEDETPEETEIKVEPDSPKIEEIAYECPKVEAEMVGVPNLEPSERLKAPLLSVEEKKQFGESEPVVKMEVQEEFASEPQEHRTVERTKEELDGKGLYALCESARRAVPYTYEQASVAPVVSLSTDRLEETFAEAAAETTRDELDRPPRPVRFAEWHECAKLGDLIALPYVVID</sequence>
<dbReference type="InterPro" id="IPR042376">
    <property type="entry name" value="MED26"/>
</dbReference>
<dbReference type="GO" id="GO:0010628">
    <property type="term" value="P:positive regulation of gene expression"/>
    <property type="evidence" value="ECO:0007669"/>
    <property type="project" value="TreeGrafter"/>
</dbReference>
<dbReference type="OrthoDB" id="550309at2759"/>
<evidence type="ECO:0000256" key="2">
    <source>
        <dbReference type="ARBA" id="ARBA00019686"/>
    </source>
</evidence>
<dbReference type="EMBL" id="CAJQZP010001305">
    <property type="protein sequence ID" value="CAG5037461.1"/>
    <property type="molecule type" value="Genomic_DNA"/>
</dbReference>